<dbReference type="EMBL" id="LFQK01000058">
    <property type="protein sequence ID" value="KNH19828.1"/>
    <property type="molecule type" value="Genomic_DNA"/>
</dbReference>
<comment type="function">
    <text evidence="4">Required for resistance to DNA-damaging agents.</text>
</comment>
<evidence type="ECO:0000256" key="3">
    <source>
        <dbReference type="ARBA" id="ARBA00022490"/>
    </source>
</evidence>
<protein>
    <submittedName>
        <fullName evidence="6">Universal stress protein</fullName>
    </submittedName>
</protein>
<comment type="caution">
    <text evidence="6">The sequence shown here is derived from an EMBL/GenBank/DDBJ whole genome shotgun (WGS) entry which is preliminary data.</text>
</comment>
<dbReference type="OrthoDB" id="239260at2"/>
<dbReference type="InterPro" id="IPR006015">
    <property type="entry name" value="Universal_stress_UspA"/>
</dbReference>
<dbReference type="Proteomes" id="UP000036955">
    <property type="component" value="Unassembled WGS sequence"/>
</dbReference>
<accession>A0A0L1LU25</accession>
<sequence length="308" mass="34246">MSQTQRLLLIAPPAMTRTPAFDRAAMLARAMQLPLHIVAFDYLQALAVAGLFAPEQIALARDGYLQTHRQWLAEQAELMNKHSVDATSEVVWVQHPYEEILHFVNEMSLALIIKDANEESALKRVFFTPLDWQLLRDCPVPVHLVTNALNPRPRNVLAIVDVLRSEDQDLVFNDQIIDAATKLAELCEARIELVHVYDWTAVYAQDMGMGALPLATGLYEALGVAQHEAFTALAERHGVPTECRHFIEGAPLSSICKFAEDHHTDVIVMGTVQHTGLNKLLGTTAEQLLHRAPCSVLAIKPGRMLQGE</sequence>
<evidence type="ECO:0000256" key="1">
    <source>
        <dbReference type="ARBA" id="ARBA00004496"/>
    </source>
</evidence>
<evidence type="ECO:0000256" key="2">
    <source>
        <dbReference type="ARBA" id="ARBA00008791"/>
    </source>
</evidence>
<proteinExistence type="inferred from homology"/>
<feature type="domain" description="UspA" evidence="5">
    <location>
        <begin position="177"/>
        <end position="300"/>
    </location>
</feature>
<dbReference type="PRINTS" id="PR01438">
    <property type="entry name" value="UNVRSLSTRESS"/>
</dbReference>
<name>A0A0L1LU25_PSESX</name>
<evidence type="ECO:0000259" key="5">
    <source>
        <dbReference type="Pfam" id="PF00582"/>
    </source>
</evidence>
<dbReference type="SUPFAM" id="SSF52402">
    <property type="entry name" value="Adenine nucleotide alpha hydrolases-like"/>
    <property type="match status" value="2"/>
</dbReference>
<feature type="domain" description="UspA" evidence="5">
    <location>
        <begin position="19"/>
        <end position="145"/>
    </location>
</feature>
<reference evidence="6 7" key="1">
    <citation type="submission" date="2015-06" db="EMBL/GenBank/DDBJ databases">
        <authorList>
            <person name="Hoefler B.C."/>
            <person name="Straight P.D."/>
        </authorList>
    </citation>
    <scope>NUCLEOTIDE SEQUENCE [LARGE SCALE GENOMIC DNA]</scope>
    <source>
        <strain evidence="6 7">Riq4</strain>
    </source>
</reference>
<dbReference type="PANTHER" id="PTHR47892">
    <property type="entry name" value="UNIVERSAL STRESS PROTEIN E"/>
    <property type="match status" value="1"/>
</dbReference>
<organism evidence="6 7">
    <name type="scientific">Pseudomonas syringae</name>
    <dbReference type="NCBI Taxonomy" id="317"/>
    <lineage>
        <taxon>Bacteria</taxon>
        <taxon>Pseudomonadati</taxon>
        <taxon>Pseudomonadota</taxon>
        <taxon>Gammaproteobacteria</taxon>
        <taxon>Pseudomonadales</taxon>
        <taxon>Pseudomonadaceae</taxon>
        <taxon>Pseudomonas</taxon>
    </lineage>
</organism>
<evidence type="ECO:0000313" key="7">
    <source>
        <dbReference type="Proteomes" id="UP000036955"/>
    </source>
</evidence>
<comment type="similarity">
    <text evidence="2">Belongs to the universal stress protein A family.</text>
</comment>
<dbReference type="Pfam" id="PF00582">
    <property type="entry name" value="Usp"/>
    <property type="match status" value="2"/>
</dbReference>
<dbReference type="GO" id="GO:0005737">
    <property type="term" value="C:cytoplasm"/>
    <property type="evidence" value="ECO:0007669"/>
    <property type="project" value="UniProtKB-SubCell"/>
</dbReference>
<dbReference type="PANTHER" id="PTHR47892:SF1">
    <property type="entry name" value="UNIVERSAL STRESS PROTEIN E"/>
    <property type="match status" value="1"/>
</dbReference>
<dbReference type="InterPro" id="IPR006016">
    <property type="entry name" value="UspA"/>
</dbReference>
<dbReference type="PATRIC" id="fig|317.197.peg.5080"/>
<evidence type="ECO:0000313" key="6">
    <source>
        <dbReference type="EMBL" id="KNH19828.1"/>
    </source>
</evidence>
<comment type="subcellular location">
    <subcellularLocation>
        <location evidence="1">Cytoplasm</location>
    </subcellularLocation>
</comment>
<dbReference type="Gene3D" id="3.40.50.12370">
    <property type="match status" value="1"/>
</dbReference>
<keyword evidence="3" id="KW-0963">Cytoplasm</keyword>
<gene>
    <name evidence="6" type="ORF">ACS77_25260</name>
</gene>
<evidence type="ECO:0000256" key="4">
    <source>
        <dbReference type="ARBA" id="ARBA00037131"/>
    </source>
</evidence>
<dbReference type="AlphaFoldDB" id="A0A0L1LU25"/>